<proteinExistence type="predicted"/>
<reference evidence="2" key="1">
    <citation type="submission" date="2020-04" db="EMBL/GenBank/DDBJ databases">
        <authorList>
            <person name="Alioto T."/>
            <person name="Alioto T."/>
            <person name="Gomez Garrido J."/>
        </authorList>
    </citation>
    <scope>NUCLEOTIDE SEQUENCE</scope>
    <source>
        <strain evidence="2">A484AB</strain>
    </source>
</reference>
<evidence type="ECO:0000313" key="3">
    <source>
        <dbReference type="Proteomes" id="UP001152795"/>
    </source>
</evidence>
<name>A0A7D9IRJ9_PARCT</name>
<dbReference type="AlphaFoldDB" id="A0A7D9IRJ9"/>
<dbReference type="InterPro" id="IPR029063">
    <property type="entry name" value="SAM-dependent_MTases_sf"/>
</dbReference>
<dbReference type="CDD" id="cd02440">
    <property type="entry name" value="AdoMet_MTases"/>
    <property type="match status" value="1"/>
</dbReference>
<sequence>MDADAEDYDELSKPQYESGCKFISELNLSPGEKVLDMGCGTGQITKYIADIVGPDGQAVGIDPDTARIKIAEEKYKEASHLQFHVGSSVTRFPHNNEPYYDVHVTTNAFHWFPHDQKKLYIQKTYQSLKPGGKLAIMCSDKVGQDRDDKHDIIDMHPLSEDELRKLFQEVGLFPNVVVKQFNYLAHFETVEIYKRWIKASSHQNLDDWDPAFVKSIMAEFVTFHDDGSVASKIPSICITASKE</sequence>
<accession>A0A7D9IRJ9</accession>
<dbReference type="EMBL" id="CACRXK020008749">
    <property type="protein sequence ID" value="CAB4015523.1"/>
    <property type="molecule type" value="Genomic_DNA"/>
</dbReference>
<dbReference type="SUPFAM" id="SSF53335">
    <property type="entry name" value="S-adenosyl-L-methionine-dependent methyltransferases"/>
    <property type="match status" value="1"/>
</dbReference>
<protein>
    <submittedName>
        <fullName evidence="2">Uncharacterized protein</fullName>
    </submittedName>
</protein>
<keyword evidence="1" id="KW-0808">Transferase</keyword>
<dbReference type="GO" id="GO:0016740">
    <property type="term" value="F:transferase activity"/>
    <property type="evidence" value="ECO:0007669"/>
    <property type="project" value="UniProtKB-KW"/>
</dbReference>
<dbReference type="InterPro" id="IPR041698">
    <property type="entry name" value="Methyltransf_25"/>
</dbReference>
<dbReference type="OrthoDB" id="5963993at2759"/>
<dbReference type="Pfam" id="PF13649">
    <property type="entry name" value="Methyltransf_25"/>
    <property type="match status" value="1"/>
</dbReference>
<dbReference type="Proteomes" id="UP001152795">
    <property type="component" value="Unassembled WGS sequence"/>
</dbReference>
<organism evidence="2 3">
    <name type="scientific">Paramuricea clavata</name>
    <name type="common">Red gorgonian</name>
    <name type="synonym">Violescent sea-whip</name>
    <dbReference type="NCBI Taxonomy" id="317549"/>
    <lineage>
        <taxon>Eukaryota</taxon>
        <taxon>Metazoa</taxon>
        <taxon>Cnidaria</taxon>
        <taxon>Anthozoa</taxon>
        <taxon>Octocorallia</taxon>
        <taxon>Malacalcyonacea</taxon>
        <taxon>Plexauridae</taxon>
        <taxon>Paramuricea</taxon>
    </lineage>
</organism>
<dbReference type="Gene3D" id="3.40.50.150">
    <property type="entry name" value="Vaccinia Virus protein VP39"/>
    <property type="match status" value="1"/>
</dbReference>
<keyword evidence="3" id="KW-1185">Reference proteome</keyword>
<evidence type="ECO:0000313" key="2">
    <source>
        <dbReference type="EMBL" id="CAB4015523.1"/>
    </source>
</evidence>
<evidence type="ECO:0000256" key="1">
    <source>
        <dbReference type="ARBA" id="ARBA00022679"/>
    </source>
</evidence>
<comment type="caution">
    <text evidence="2">The sequence shown here is derived from an EMBL/GenBank/DDBJ whole genome shotgun (WGS) entry which is preliminary data.</text>
</comment>
<dbReference type="PANTHER" id="PTHR43861">
    <property type="entry name" value="TRANS-ACONITATE 2-METHYLTRANSFERASE-RELATED"/>
    <property type="match status" value="1"/>
</dbReference>
<gene>
    <name evidence="2" type="ORF">PACLA_8A001175</name>
</gene>